<feature type="region of interest" description="Disordered" evidence="4">
    <location>
        <begin position="400"/>
        <end position="433"/>
    </location>
</feature>
<proteinExistence type="inferred from homology"/>
<keyword evidence="5" id="KW-1133">Transmembrane helix</keyword>
<keyword evidence="3" id="KW-0378">Hydrolase</keyword>
<evidence type="ECO:0000256" key="1">
    <source>
        <dbReference type="ARBA" id="ARBA00007447"/>
    </source>
</evidence>
<dbReference type="AlphaFoldDB" id="A0A371CZH0"/>
<feature type="compositionally biased region" description="Polar residues" evidence="4">
    <location>
        <begin position="400"/>
        <end position="412"/>
    </location>
</feature>
<dbReference type="InterPro" id="IPR021109">
    <property type="entry name" value="Peptidase_aspartic_dom_sf"/>
</dbReference>
<reference evidence="7 8" key="1">
    <citation type="journal article" date="2018" name="Biotechnol. Biofuels">
        <title>Integrative visual omics of the white-rot fungus Polyporus brumalis exposes the biotechnological potential of its oxidative enzymes for delignifying raw plant biomass.</title>
        <authorList>
            <person name="Miyauchi S."/>
            <person name="Rancon A."/>
            <person name="Drula E."/>
            <person name="Hage H."/>
            <person name="Chaduli D."/>
            <person name="Favel A."/>
            <person name="Grisel S."/>
            <person name="Henrissat B."/>
            <person name="Herpoel-Gimbert I."/>
            <person name="Ruiz-Duenas F.J."/>
            <person name="Chevret D."/>
            <person name="Hainaut M."/>
            <person name="Lin J."/>
            <person name="Wang M."/>
            <person name="Pangilinan J."/>
            <person name="Lipzen A."/>
            <person name="Lesage-Meessen L."/>
            <person name="Navarro D."/>
            <person name="Riley R."/>
            <person name="Grigoriev I.V."/>
            <person name="Zhou S."/>
            <person name="Raouche S."/>
            <person name="Rosso M.N."/>
        </authorList>
    </citation>
    <scope>NUCLEOTIDE SEQUENCE [LARGE SCALE GENOMIC DNA]</scope>
    <source>
        <strain evidence="7 8">BRFM 1820</strain>
    </source>
</reference>
<evidence type="ECO:0000313" key="7">
    <source>
        <dbReference type="EMBL" id="RDX45684.1"/>
    </source>
</evidence>
<dbReference type="GO" id="GO:0004190">
    <property type="term" value="F:aspartic-type endopeptidase activity"/>
    <property type="evidence" value="ECO:0007669"/>
    <property type="project" value="UniProtKB-KW"/>
</dbReference>
<evidence type="ECO:0000256" key="4">
    <source>
        <dbReference type="SAM" id="MobiDB-lite"/>
    </source>
</evidence>
<dbReference type="Proteomes" id="UP000256964">
    <property type="component" value="Unassembled WGS sequence"/>
</dbReference>
<keyword evidence="5" id="KW-0472">Membrane</keyword>
<protein>
    <submittedName>
        <fullName evidence="7">Acid protease</fullName>
    </submittedName>
</protein>
<sequence>MSSNDIGVTTTDGLQYLVNITLGGQGFVVVLDTGSSDLWVDARGTDVKLTNMTALNASLVYGRGQVEGNIAFAELKVGEYVVPSQAFIDATEVTDMPAGAQGILGMAFDNAGIANTLQMAWGAKAAEQLGRAFITNIFATNTSIPNNFDVQLGRVDGPNDVSTGTFIVSAHETGYEDVTDAPKLPRVSPEHWSLVLDEMRIDGDAFTFNKSSVSDVPQGKVVAVLDTGFSLPPIPPAAVDAIYSKIPGAAFWTSPIINSWIIPCDSSPDLSFVFSGKEYPVHPLDLSLPQVIPILDSGAEKNVTVCVATYQYLTLDPTQFAGFDLILGDAFLRSVYASFDYGDYNPTNHTTGTPFVQMVSTVDPHSAVDEFKEGRAEQLAQLPPTIDPSVFVKTPLSPSITGQANATSTDSVGSGGVRGALSEDNEDSDSSNGGLGKKWGVVALALLGANLLVGVLIFAVTLTMCVRGVKGKCRDVGSRYTPVRLKDVADNDPEGGSLARYSDH</sequence>
<dbReference type="CDD" id="cd05471">
    <property type="entry name" value="pepsin_like"/>
    <property type="match status" value="1"/>
</dbReference>
<name>A0A371CZH0_9APHY</name>
<dbReference type="PROSITE" id="PS00141">
    <property type="entry name" value="ASP_PROTEASE"/>
    <property type="match status" value="1"/>
</dbReference>
<dbReference type="PANTHER" id="PTHR47966">
    <property type="entry name" value="BETA-SITE APP-CLEAVING ENZYME, ISOFORM A-RELATED"/>
    <property type="match status" value="1"/>
</dbReference>
<dbReference type="Pfam" id="PF00026">
    <property type="entry name" value="Asp"/>
    <property type="match status" value="1"/>
</dbReference>
<dbReference type="PANTHER" id="PTHR47966:SF57">
    <property type="entry name" value="PEPTIDASE A1 DOMAIN-CONTAINING PROTEIN"/>
    <property type="match status" value="1"/>
</dbReference>
<evidence type="ECO:0000256" key="3">
    <source>
        <dbReference type="RuleBase" id="RU000454"/>
    </source>
</evidence>
<dbReference type="InterPro" id="IPR001461">
    <property type="entry name" value="Aspartic_peptidase_A1"/>
</dbReference>
<keyword evidence="8" id="KW-1185">Reference proteome</keyword>
<dbReference type="Gene3D" id="2.40.70.10">
    <property type="entry name" value="Acid Proteases"/>
    <property type="match status" value="2"/>
</dbReference>
<dbReference type="InterPro" id="IPR001969">
    <property type="entry name" value="Aspartic_peptidase_AS"/>
</dbReference>
<feature type="transmembrane region" description="Helical" evidence="5">
    <location>
        <begin position="439"/>
        <end position="462"/>
    </location>
</feature>
<dbReference type="OrthoDB" id="771136at2759"/>
<dbReference type="InterPro" id="IPR033121">
    <property type="entry name" value="PEPTIDASE_A1"/>
</dbReference>
<accession>A0A371CZH0</accession>
<dbReference type="SUPFAM" id="SSF50630">
    <property type="entry name" value="Acid proteases"/>
    <property type="match status" value="1"/>
</dbReference>
<gene>
    <name evidence="7" type="ORF">OH76DRAFT_1357395</name>
</gene>
<evidence type="ECO:0000259" key="6">
    <source>
        <dbReference type="PROSITE" id="PS51767"/>
    </source>
</evidence>
<dbReference type="GO" id="GO:0006508">
    <property type="term" value="P:proteolysis"/>
    <property type="evidence" value="ECO:0007669"/>
    <property type="project" value="UniProtKB-KW"/>
</dbReference>
<feature type="domain" description="Peptidase A1" evidence="6">
    <location>
        <begin position="16"/>
        <end position="354"/>
    </location>
</feature>
<dbReference type="EMBL" id="KZ857435">
    <property type="protein sequence ID" value="RDX45684.1"/>
    <property type="molecule type" value="Genomic_DNA"/>
</dbReference>
<comment type="similarity">
    <text evidence="1 3">Belongs to the peptidase A1 family.</text>
</comment>
<keyword evidence="2 3" id="KW-0064">Aspartyl protease</keyword>
<dbReference type="STRING" id="139420.A0A371CZH0"/>
<evidence type="ECO:0000256" key="5">
    <source>
        <dbReference type="SAM" id="Phobius"/>
    </source>
</evidence>
<dbReference type="PROSITE" id="PS51767">
    <property type="entry name" value="PEPTIDASE_A1"/>
    <property type="match status" value="1"/>
</dbReference>
<dbReference type="PRINTS" id="PR00792">
    <property type="entry name" value="PEPSIN"/>
</dbReference>
<evidence type="ECO:0000256" key="2">
    <source>
        <dbReference type="ARBA" id="ARBA00022750"/>
    </source>
</evidence>
<keyword evidence="5" id="KW-0812">Transmembrane</keyword>
<keyword evidence="3 7" id="KW-0645">Protease</keyword>
<evidence type="ECO:0000313" key="8">
    <source>
        <dbReference type="Proteomes" id="UP000256964"/>
    </source>
</evidence>
<dbReference type="InterPro" id="IPR034164">
    <property type="entry name" value="Pepsin-like_dom"/>
</dbReference>
<organism evidence="7 8">
    <name type="scientific">Lentinus brumalis</name>
    <dbReference type="NCBI Taxonomy" id="2498619"/>
    <lineage>
        <taxon>Eukaryota</taxon>
        <taxon>Fungi</taxon>
        <taxon>Dikarya</taxon>
        <taxon>Basidiomycota</taxon>
        <taxon>Agaricomycotina</taxon>
        <taxon>Agaricomycetes</taxon>
        <taxon>Polyporales</taxon>
        <taxon>Polyporaceae</taxon>
        <taxon>Lentinus</taxon>
    </lineage>
</organism>